<dbReference type="Proteomes" id="UP001283361">
    <property type="component" value="Unassembled WGS sequence"/>
</dbReference>
<proteinExistence type="predicted"/>
<feature type="region of interest" description="Disordered" evidence="1">
    <location>
        <begin position="94"/>
        <end position="118"/>
    </location>
</feature>
<keyword evidence="3" id="KW-1185">Reference proteome</keyword>
<protein>
    <submittedName>
        <fullName evidence="2">Uncharacterized protein</fullName>
    </submittedName>
</protein>
<comment type="caution">
    <text evidence="2">The sequence shown here is derived from an EMBL/GenBank/DDBJ whole genome shotgun (WGS) entry which is preliminary data.</text>
</comment>
<name>A0AAE1D0E2_9GAST</name>
<reference evidence="2" key="1">
    <citation type="journal article" date="2023" name="G3 (Bethesda)">
        <title>A reference genome for the long-term kleptoplast-retaining sea slug Elysia crispata morphotype clarki.</title>
        <authorList>
            <person name="Eastman K.E."/>
            <person name="Pendleton A.L."/>
            <person name="Shaikh M.A."/>
            <person name="Suttiyut T."/>
            <person name="Ogas R."/>
            <person name="Tomko P."/>
            <person name="Gavelis G."/>
            <person name="Widhalm J.R."/>
            <person name="Wisecaver J.H."/>
        </authorList>
    </citation>
    <scope>NUCLEOTIDE SEQUENCE</scope>
    <source>
        <strain evidence="2">ECLA1</strain>
    </source>
</reference>
<sequence length="118" mass="12396">MLNTSRADAPPAPGRPGPGIMSGWVLCATGTDTGSAPLTGARCSGALGLPVGTFKSFCIRSVAVECLMPVLWDPTRIARLVYIRIRKSVTCTEGSTRNFNTTDLPSPAHRGKSSEFSA</sequence>
<organism evidence="2 3">
    <name type="scientific">Elysia crispata</name>
    <name type="common">lettuce slug</name>
    <dbReference type="NCBI Taxonomy" id="231223"/>
    <lineage>
        <taxon>Eukaryota</taxon>
        <taxon>Metazoa</taxon>
        <taxon>Spiralia</taxon>
        <taxon>Lophotrochozoa</taxon>
        <taxon>Mollusca</taxon>
        <taxon>Gastropoda</taxon>
        <taxon>Heterobranchia</taxon>
        <taxon>Euthyneura</taxon>
        <taxon>Panpulmonata</taxon>
        <taxon>Sacoglossa</taxon>
        <taxon>Placobranchoidea</taxon>
        <taxon>Plakobranchidae</taxon>
        <taxon>Elysia</taxon>
    </lineage>
</organism>
<dbReference type="EMBL" id="JAWDGP010005966">
    <property type="protein sequence ID" value="KAK3748988.1"/>
    <property type="molecule type" value="Genomic_DNA"/>
</dbReference>
<dbReference type="AlphaFoldDB" id="A0AAE1D0E2"/>
<accession>A0AAE1D0E2</accession>
<evidence type="ECO:0000313" key="2">
    <source>
        <dbReference type="EMBL" id="KAK3748988.1"/>
    </source>
</evidence>
<gene>
    <name evidence="2" type="ORF">RRG08_000755</name>
</gene>
<evidence type="ECO:0000256" key="1">
    <source>
        <dbReference type="SAM" id="MobiDB-lite"/>
    </source>
</evidence>
<feature type="compositionally biased region" description="Polar residues" evidence="1">
    <location>
        <begin position="94"/>
        <end position="104"/>
    </location>
</feature>
<evidence type="ECO:0000313" key="3">
    <source>
        <dbReference type="Proteomes" id="UP001283361"/>
    </source>
</evidence>